<evidence type="ECO:0000256" key="1">
    <source>
        <dbReference type="ARBA" id="ARBA00004173"/>
    </source>
</evidence>
<dbReference type="InterPro" id="IPR050203">
    <property type="entry name" value="Trp-tRNA_synthetase"/>
</dbReference>
<dbReference type="WBParaSite" id="TTAC_0000143901-mRNA-1">
    <property type="protein sequence ID" value="TTAC_0000143901-mRNA-1"/>
    <property type="gene ID" value="TTAC_0000143901"/>
</dbReference>
<dbReference type="GO" id="GO:0016020">
    <property type="term" value="C:membrane"/>
    <property type="evidence" value="ECO:0007669"/>
    <property type="project" value="InterPro"/>
</dbReference>
<evidence type="ECO:0000256" key="8">
    <source>
        <dbReference type="ARBA" id="ARBA00023146"/>
    </source>
</evidence>
<dbReference type="OrthoDB" id="15808at2759"/>
<dbReference type="Gene3D" id="1.20.5.110">
    <property type="match status" value="1"/>
</dbReference>
<comment type="similarity">
    <text evidence="2">Belongs to the class-I aminoacyl-tRNA synthetase family.</text>
</comment>
<sequence length="694" mass="76768">MACDITRVFTSTVRALSTSVSRKSSTVSSAATEGKASPPATDSFSSRARRLHAELVTVRKHLVHAGELSRALATSDASLQRTYHEVVMVINNTLEQCGQLLQQLQRFRGEGERDKGQASEHRKAVCRSLEAFSKSLQRARDEQVSTYCRRVELACRLGEISPPPHQKSKLGNVIRKRSGDGAGRSGGGDTSWLFSASQSAEALPPDSLSEGELNQLEMENAEVYLHFLSERNEIQRLGSQISEIGRLQAVVTESLVEQAEMAQHIGEQVVGSTELVREANEHLRQSMDKTRSVRFWIIFILLTLTFSLHFLDWVYILTLNILLQLSCRSFHHISSLAFNQIRALHATKHHEQIFLTGIQPTGYPHLGNYFGMIKPCVKLQGRRNVDRFFLLIADLHALSIYGSVVDRIQATLQLTSALLACGIDPVLNSEDSTSKGKTILFPQSSVTGHCELAWILASHCTVNRLAHLPQWRAKSEAAGEAGASVALFTYPLLMAADVLLYAADFVPVGSDQVTHLELIRDLVRATLTYWPALQGLIKSPHMNLAETPKIYNLRDPTKKMSKSLGPEFGTIWLTDSPDTIRSKVTRAQTDSIRHLAYDPVDRPGVANLMQIFAAAKGIPVQEAIEQLVKLSKVELKNTVIDAVIEELTPIQAKLTELERSELAQNALSAGSQLANIVALQNLRKIKEAIGLHCY</sequence>
<dbReference type="PRINTS" id="PR01039">
    <property type="entry name" value="TRNASYNTHTRP"/>
</dbReference>
<evidence type="ECO:0000256" key="3">
    <source>
        <dbReference type="ARBA" id="ARBA00013161"/>
    </source>
</evidence>
<dbReference type="InterPro" id="IPR014729">
    <property type="entry name" value="Rossmann-like_a/b/a_fold"/>
</dbReference>
<keyword evidence="7" id="KW-0648">Protein biosynthesis</keyword>
<dbReference type="Gene3D" id="1.10.240.10">
    <property type="entry name" value="Tyrosyl-Transfer RNA Synthetase"/>
    <property type="match status" value="1"/>
</dbReference>
<dbReference type="GO" id="GO:0004830">
    <property type="term" value="F:tryptophan-tRNA ligase activity"/>
    <property type="evidence" value="ECO:0007669"/>
    <property type="project" value="UniProtKB-EC"/>
</dbReference>
<dbReference type="GO" id="GO:0005759">
    <property type="term" value="C:mitochondrial matrix"/>
    <property type="evidence" value="ECO:0007669"/>
    <property type="project" value="TreeGrafter"/>
</dbReference>
<reference evidence="12 13" key="2">
    <citation type="submission" date="2018-11" db="EMBL/GenBank/DDBJ databases">
        <authorList>
            <consortium name="Pathogen Informatics"/>
        </authorList>
    </citation>
    <scope>NUCLEOTIDE SEQUENCE [LARGE SCALE GENOMIC DNA]</scope>
</reference>
<evidence type="ECO:0000313" key="12">
    <source>
        <dbReference type="EMBL" id="VDM17976.1"/>
    </source>
</evidence>
<dbReference type="NCBIfam" id="TIGR00233">
    <property type="entry name" value="trpS"/>
    <property type="match status" value="1"/>
</dbReference>
<evidence type="ECO:0000256" key="11">
    <source>
        <dbReference type="SAM" id="Phobius"/>
    </source>
</evidence>
<dbReference type="EC" id="6.1.1.2" evidence="3"/>
<dbReference type="Proteomes" id="UP000274429">
    <property type="component" value="Unassembled WGS sequence"/>
</dbReference>
<gene>
    <name evidence="12" type="ORF">TTAC_LOCUS1426</name>
</gene>
<feature type="region of interest" description="Disordered" evidence="10">
    <location>
        <begin position="164"/>
        <end position="191"/>
    </location>
</feature>
<dbReference type="EMBL" id="UYWX01000308">
    <property type="protein sequence ID" value="VDM17976.1"/>
    <property type="molecule type" value="Genomic_DNA"/>
</dbReference>
<dbReference type="FunFam" id="1.10.240.10:FF:000002">
    <property type="entry name" value="Tryptophan--tRNA ligase"/>
    <property type="match status" value="1"/>
</dbReference>
<proteinExistence type="inferred from homology"/>
<keyword evidence="8" id="KW-0030">Aminoacyl-tRNA synthetase</keyword>
<accession>A0A158RDS3</accession>
<keyword evidence="11" id="KW-1133">Transmembrane helix</keyword>
<keyword evidence="5" id="KW-0547">Nucleotide-binding</keyword>
<dbReference type="Gene3D" id="3.40.50.620">
    <property type="entry name" value="HUPs"/>
    <property type="match status" value="1"/>
</dbReference>
<keyword evidence="4" id="KW-0436">Ligase</keyword>
<dbReference type="GO" id="GO:0005524">
    <property type="term" value="F:ATP binding"/>
    <property type="evidence" value="ECO:0007669"/>
    <property type="project" value="UniProtKB-KW"/>
</dbReference>
<keyword evidence="6" id="KW-0067">ATP-binding</keyword>
<name>A0A158RDS3_HYDTA</name>
<comment type="subcellular location">
    <subcellularLocation>
        <location evidence="1">Mitochondrion</location>
    </subcellularLocation>
</comment>
<dbReference type="Pfam" id="PF00579">
    <property type="entry name" value="tRNA-synt_1b"/>
    <property type="match status" value="1"/>
</dbReference>
<evidence type="ECO:0000256" key="7">
    <source>
        <dbReference type="ARBA" id="ARBA00022917"/>
    </source>
</evidence>
<dbReference type="PROSITE" id="PS00178">
    <property type="entry name" value="AA_TRNA_LIGASE_I"/>
    <property type="match status" value="1"/>
</dbReference>
<evidence type="ECO:0000313" key="14">
    <source>
        <dbReference type="WBParaSite" id="TTAC_0000143901-mRNA-1"/>
    </source>
</evidence>
<keyword evidence="11" id="KW-0472">Membrane</keyword>
<reference evidence="14" key="1">
    <citation type="submission" date="2016-04" db="UniProtKB">
        <authorList>
            <consortium name="WormBaseParasite"/>
        </authorList>
    </citation>
    <scope>IDENTIFICATION</scope>
</reference>
<keyword evidence="13" id="KW-1185">Reference proteome</keyword>
<evidence type="ECO:0000256" key="6">
    <source>
        <dbReference type="ARBA" id="ARBA00022840"/>
    </source>
</evidence>
<dbReference type="InterPro" id="IPR002305">
    <property type="entry name" value="aa-tRNA-synth_Ic"/>
</dbReference>
<evidence type="ECO:0000256" key="9">
    <source>
        <dbReference type="ARBA" id="ARBA00030268"/>
    </source>
</evidence>
<dbReference type="SUPFAM" id="SSF52374">
    <property type="entry name" value="Nucleotidylyl transferase"/>
    <property type="match status" value="1"/>
</dbReference>
<organism evidence="14">
    <name type="scientific">Hydatigena taeniaeformis</name>
    <name type="common">Feline tapeworm</name>
    <name type="synonym">Taenia taeniaeformis</name>
    <dbReference type="NCBI Taxonomy" id="6205"/>
    <lineage>
        <taxon>Eukaryota</taxon>
        <taxon>Metazoa</taxon>
        <taxon>Spiralia</taxon>
        <taxon>Lophotrochozoa</taxon>
        <taxon>Platyhelminthes</taxon>
        <taxon>Cestoda</taxon>
        <taxon>Eucestoda</taxon>
        <taxon>Cyclophyllidea</taxon>
        <taxon>Taeniidae</taxon>
        <taxon>Hydatigera</taxon>
    </lineage>
</organism>
<dbReference type="InterPro" id="IPR001412">
    <property type="entry name" value="aa-tRNA-synth_I_CS"/>
</dbReference>
<dbReference type="PANTHER" id="PTHR43766:SF1">
    <property type="entry name" value="TRYPTOPHAN--TRNA LIGASE, MITOCHONDRIAL"/>
    <property type="match status" value="1"/>
</dbReference>
<dbReference type="SUPFAM" id="SSF47661">
    <property type="entry name" value="t-snare proteins"/>
    <property type="match status" value="1"/>
</dbReference>
<dbReference type="InterPro" id="IPR010989">
    <property type="entry name" value="SNARE"/>
</dbReference>
<dbReference type="PANTHER" id="PTHR43766">
    <property type="entry name" value="TRYPTOPHAN--TRNA LIGASE, MITOCHONDRIAL"/>
    <property type="match status" value="1"/>
</dbReference>
<feature type="transmembrane region" description="Helical" evidence="11">
    <location>
        <begin position="293"/>
        <end position="316"/>
    </location>
</feature>
<protein>
    <recommendedName>
        <fullName evidence="3">tryptophan--tRNA ligase</fullName>
        <ecNumber evidence="3">6.1.1.2</ecNumber>
    </recommendedName>
    <alternativeName>
        <fullName evidence="9">Tryptophanyl-tRNA synthetase</fullName>
    </alternativeName>
</protein>
<evidence type="ECO:0000256" key="4">
    <source>
        <dbReference type="ARBA" id="ARBA00022598"/>
    </source>
</evidence>
<dbReference type="GO" id="GO:0016192">
    <property type="term" value="P:vesicle-mediated transport"/>
    <property type="evidence" value="ECO:0007669"/>
    <property type="project" value="InterPro"/>
</dbReference>
<keyword evidence="11" id="KW-0812">Transmembrane</keyword>
<feature type="compositionally biased region" description="Low complexity" evidence="10">
    <location>
        <begin position="22"/>
        <end position="32"/>
    </location>
</feature>
<evidence type="ECO:0000256" key="2">
    <source>
        <dbReference type="ARBA" id="ARBA00005594"/>
    </source>
</evidence>
<evidence type="ECO:0000256" key="10">
    <source>
        <dbReference type="SAM" id="MobiDB-lite"/>
    </source>
</evidence>
<dbReference type="InterPro" id="IPR002306">
    <property type="entry name" value="Trp-tRNA-ligase"/>
</dbReference>
<dbReference type="STRING" id="6205.A0A158RDS3"/>
<feature type="compositionally biased region" description="Gly residues" evidence="10">
    <location>
        <begin position="180"/>
        <end position="189"/>
    </location>
</feature>
<dbReference type="GO" id="GO:0070183">
    <property type="term" value="P:mitochondrial tryptophanyl-tRNA aminoacylation"/>
    <property type="evidence" value="ECO:0007669"/>
    <property type="project" value="TreeGrafter"/>
</dbReference>
<feature type="region of interest" description="Disordered" evidence="10">
    <location>
        <begin position="22"/>
        <end position="45"/>
    </location>
</feature>
<evidence type="ECO:0000313" key="13">
    <source>
        <dbReference type="Proteomes" id="UP000274429"/>
    </source>
</evidence>
<evidence type="ECO:0000256" key="5">
    <source>
        <dbReference type="ARBA" id="ARBA00022741"/>
    </source>
</evidence>
<dbReference type="AlphaFoldDB" id="A0A158RDS3"/>